<dbReference type="Proteomes" id="UP000027265">
    <property type="component" value="Unassembled WGS sequence"/>
</dbReference>
<dbReference type="HOGENOM" id="CLU_109884_0_0_1"/>
<reference evidence="3" key="1">
    <citation type="journal article" date="2014" name="Proc. Natl. Acad. Sci. U.S.A.">
        <title>Extensive sampling of basidiomycete genomes demonstrates inadequacy of the white-rot/brown-rot paradigm for wood decay fungi.</title>
        <authorList>
            <person name="Riley R."/>
            <person name="Salamov A.A."/>
            <person name="Brown D.W."/>
            <person name="Nagy L.G."/>
            <person name="Floudas D."/>
            <person name="Held B.W."/>
            <person name="Levasseur A."/>
            <person name="Lombard V."/>
            <person name="Morin E."/>
            <person name="Otillar R."/>
            <person name="Lindquist E.A."/>
            <person name="Sun H."/>
            <person name="LaButti K.M."/>
            <person name="Schmutz J."/>
            <person name="Jabbour D."/>
            <person name="Luo H."/>
            <person name="Baker S.E."/>
            <person name="Pisabarro A.G."/>
            <person name="Walton J.D."/>
            <person name="Blanchette R.A."/>
            <person name="Henrissat B."/>
            <person name="Martin F."/>
            <person name="Cullen D."/>
            <person name="Hibbett D.S."/>
            <person name="Grigoriev I.V."/>
        </authorList>
    </citation>
    <scope>NUCLEOTIDE SEQUENCE [LARGE SCALE GENOMIC DNA]</scope>
    <source>
        <strain evidence="3">MUCL 33604</strain>
    </source>
</reference>
<evidence type="ECO:0000313" key="2">
    <source>
        <dbReference type="EMBL" id="KDQ63353.1"/>
    </source>
</evidence>
<feature type="region of interest" description="Disordered" evidence="1">
    <location>
        <begin position="220"/>
        <end position="241"/>
    </location>
</feature>
<feature type="compositionally biased region" description="Polar residues" evidence="1">
    <location>
        <begin position="128"/>
        <end position="137"/>
    </location>
</feature>
<organism evidence="2 3">
    <name type="scientific">Jaapia argillacea MUCL 33604</name>
    <dbReference type="NCBI Taxonomy" id="933084"/>
    <lineage>
        <taxon>Eukaryota</taxon>
        <taxon>Fungi</taxon>
        <taxon>Dikarya</taxon>
        <taxon>Basidiomycota</taxon>
        <taxon>Agaricomycotina</taxon>
        <taxon>Agaricomycetes</taxon>
        <taxon>Agaricomycetidae</taxon>
        <taxon>Jaapiales</taxon>
        <taxon>Jaapiaceae</taxon>
        <taxon>Jaapia</taxon>
    </lineage>
</organism>
<feature type="compositionally biased region" description="Acidic residues" evidence="1">
    <location>
        <begin position="74"/>
        <end position="89"/>
    </location>
</feature>
<dbReference type="OrthoDB" id="2595509at2759"/>
<proteinExistence type="predicted"/>
<evidence type="ECO:0000313" key="3">
    <source>
        <dbReference type="Proteomes" id="UP000027265"/>
    </source>
</evidence>
<dbReference type="InParanoid" id="A0A067Q8H3"/>
<dbReference type="AlphaFoldDB" id="A0A067Q8H3"/>
<keyword evidence="3" id="KW-1185">Reference proteome</keyword>
<gene>
    <name evidence="2" type="ORF">JAAARDRAFT_53577</name>
</gene>
<dbReference type="STRING" id="933084.A0A067Q8H3"/>
<feature type="compositionally biased region" description="Acidic residues" evidence="1">
    <location>
        <begin position="230"/>
        <end position="241"/>
    </location>
</feature>
<evidence type="ECO:0000256" key="1">
    <source>
        <dbReference type="SAM" id="MobiDB-lite"/>
    </source>
</evidence>
<accession>A0A067Q8H3</accession>
<feature type="region of interest" description="Disordered" evidence="1">
    <location>
        <begin position="55"/>
        <end position="207"/>
    </location>
</feature>
<sequence length="241" mass="26028">MATRRRIGISTATSEAARRQLMQPVPCWERVWVKPEGALPNSTLKVYKWVKTDKKQQFSDDEDEVDAPLAPLPDEPEVVEGDDDVDQDEATQPATVSAPADLPDSVPEREATSKPPTPKPEPIPLSLEATNLASTIPTDDLDDSLKPLDTGLTASKVDVGDDEDDVGSMNDTGDLTMDDLDMTSLPTGGVEDGELDMSQLPPDGTAFEGVQDLSQMEEEDGLLGGPMMDQSEDPFVEESTE</sequence>
<dbReference type="EMBL" id="KL197710">
    <property type="protein sequence ID" value="KDQ63353.1"/>
    <property type="molecule type" value="Genomic_DNA"/>
</dbReference>
<protein>
    <submittedName>
        <fullName evidence="2">Uncharacterized protein</fullName>
    </submittedName>
</protein>
<name>A0A067Q8H3_9AGAM</name>